<protein>
    <submittedName>
        <fullName evidence="1">Uncharacterized protein</fullName>
    </submittedName>
</protein>
<evidence type="ECO:0000313" key="2">
    <source>
        <dbReference type="Proteomes" id="UP000038487"/>
    </source>
</evidence>
<accession>A0AB33TBI4</accession>
<dbReference type="AlphaFoldDB" id="A0AB33TBI4"/>
<dbReference type="Proteomes" id="UP000038487">
    <property type="component" value="Unassembled WGS sequence"/>
</dbReference>
<dbReference type="RefSeq" id="WP_052536750.1">
    <property type="nucleotide sequence ID" value="NZ_CSUW01000016.1"/>
</dbReference>
<reference evidence="1 2" key="1">
    <citation type="submission" date="2015-03" db="EMBL/GenBank/DDBJ databases">
        <authorList>
            <consortium name="Pathogen Informatics"/>
            <person name="Murphy D."/>
        </authorList>
    </citation>
    <scope>NUCLEOTIDE SEQUENCE [LARGE SCALE GENOMIC DNA]</scope>
    <source>
        <strain evidence="1 2">PAP036</strain>
    </source>
</reference>
<comment type="caution">
    <text evidence="1">The sequence shown here is derived from an EMBL/GenBank/DDBJ whole genome shotgun (WGS) entry which is preliminary data.</text>
</comment>
<dbReference type="EMBL" id="CSUW01000016">
    <property type="protein sequence ID" value="CPT66732.1"/>
    <property type="molecule type" value="Genomic_DNA"/>
</dbReference>
<organism evidence="1 2">
    <name type="scientific">Mycobacteroides abscessus</name>
    <dbReference type="NCBI Taxonomy" id="36809"/>
    <lineage>
        <taxon>Bacteria</taxon>
        <taxon>Bacillati</taxon>
        <taxon>Actinomycetota</taxon>
        <taxon>Actinomycetes</taxon>
        <taxon>Mycobacteriales</taxon>
        <taxon>Mycobacteriaceae</taxon>
        <taxon>Mycobacteroides</taxon>
    </lineage>
</organism>
<evidence type="ECO:0000313" key="1">
    <source>
        <dbReference type="EMBL" id="CPT66732.1"/>
    </source>
</evidence>
<gene>
    <name evidence="1" type="ORF">ERS075527_05066</name>
</gene>
<sequence>MTTNDIERVAKAATDFTNRLLNGVATRIESFVQSVDTEALADAITGMRATVSPGANPAPAQAMYVGTAVRCVTCQGVYRVKSDGRNPLWVCQPCARQWCRWDGVTPQVSTHLQVVGAGEKR</sequence>
<proteinExistence type="predicted"/>
<name>A0AB33TBI4_9MYCO</name>